<dbReference type="GO" id="GO:0000981">
    <property type="term" value="F:DNA-binding transcription factor activity, RNA polymerase II-specific"/>
    <property type="evidence" value="ECO:0007669"/>
    <property type="project" value="InterPro"/>
</dbReference>
<feature type="region of interest" description="Disordered" evidence="6">
    <location>
        <begin position="90"/>
        <end position="190"/>
    </location>
</feature>
<dbReference type="PANTHER" id="PTHR47424:SF4">
    <property type="entry name" value="ZN(II)2CYS6 TRANSCRIPTION FACTOR (EUROFUNG)"/>
    <property type="match status" value="1"/>
</dbReference>
<keyword evidence="2" id="KW-0805">Transcription regulation</keyword>
<dbReference type="EMBL" id="KZ851851">
    <property type="protein sequence ID" value="RDK43403.1"/>
    <property type="molecule type" value="Genomic_DNA"/>
</dbReference>
<evidence type="ECO:0000256" key="3">
    <source>
        <dbReference type="ARBA" id="ARBA00023125"/>
    </source>
</evidence>
<dbReference type="SUPFAM" id="SSF57701">
    <property type="entry name" value="Zn2/Cys6 DNA-binding domain"/>
    <property type="match status" value="1"/>
</dbReference>
<dbReference type="GO" id="GO:0005634">
    <property type="term" value="C:nucleus"/>
    <property type="evidence" value="ECO:0007669"/>
    <property type="project" value="TreeGrafter"/>
</dbReference>
<keyword evidence="4" id="KW-0804">Transcription</keyword>
<sequence length="823" mass="93117">MPPKSSGVAKQRTSRRKIALACDPCREKKIRCDGGKPICGSCDRKSWGIAQCSYSMDNPRTASQDEYIRVLRSRINELEDLCLRAGVSAPEIRRDSPHQKDSPTHETLHLDRNRDGQSRSSRVTQGSPVPQESNNSLHDERHADGQSLDTSGTVPSDHQARNSLSLPEAEEASQRMSDHLRNNPNRNPLRGEQMYVSSQTRSASPHLDTPGRVTAMGQIATPDDTLASPAPLREYYGSSSIASLMRFARMSVPLRSSRSAKGSPNNSMDYQYHESPNTQYRISDFTLPPRSLADHLLKCFWDRVACIYPFFDRPSFEKAYDNLWRSEREGMNKLPDMHIGLGGKSDSSPKSIVFYCALNVMFALGCHFSDLPLQEREATAHSFFLRCKRFVGLDLLEIHTVGVVQTLLIVALYLQSSPYPSRCWNAIGIACRLAQGLGLHETNNVSSMTVLETEVRRRTWHGCVMLDVFVSMTHGRPSMTSHLAPIPLPYATGEDVPLTMGFYVATIKLYRILDRILSDVYNMWRGRLNEESKRSTRWSEGNFDSLLELERQLQYFKSSLPPYLSWSASSRPECTPEESDILERQRNILRSRYYYIRLLLYRPIFTQVCSDYTLPQHSHDSQKDIYPAWKDAESSLQSCIVNKCAATCVSTATELIYLIYETYSTPYTDAWWYNGFYTSTCALVLIMAHSVPSLFDSIDFSKVREAWEKCENILAHMATFSQSARTSLRFLQAAFSQNIHGRPSSRPSSNVGVNPDRNLTDEASAHYPVPDGPTNPSFFQDTPGLDSSYWTDSGIGPSTFEDDLGLLSWIDVPDMWQWLRAES</sequence>
<evidence type="ECO:0000313" key="9">
    <source>
        <dbReference type="Proteomes" id="UP000254937"/>
    </source>
</evidence>
<dbReference type="Proteomes" id="UP000254937">
    <property type="component" value="Unassembled WGS sequence"/>
</dbReference>
<accession>A0A370PMJ6</accession>
<dbReference type="Pfam" id="PF04082">
    <property type="entry name" value="Fungal_trans"/>
    <property type="match status" value="1"/>
</dbReference>
<dbReference type="InterPro" id="IPR001138">
    <property type="entry name" value="Zn2Cys6_DnaBD"/>
</dbReference>
<dbReference type="PANTHER" id="PTHR47424">
    <property type="entry name" value="REGULATORY PROTEIN GAL4"/>
    <property type="match status" value="1"/>
</dbReference>
<dbReference type="GO" id="GO:0000978">
    <property type="term" value="F:RNA polymerase II cis-regulatory region sequence-specific DNA binding"/>
    <property type="evidence" value="ECO:0007669"/>
    <property type="project" value="TreeGrafter"/>
</dbReference>
<reference evidence="8 9" key="1">
    <citation type="submission" date="2018-07" db="EMBL/GenBank/DDBJ databases">
        <title>Section-level genome sequencing of Aspergillus section Nigri to investigate inter- and intra-species variation.</title>
        <authorList>
            <consortium name="DOE Joint Genome Institute"/>
            <person name="Vesth T.C."/>
            <person name="Nybo J.L."/>
            <person name="Theobald S."/>
            <person name="Frisvad J.C."/>
            <person name="Larsen T.O."/>
            <person name="Nielsen K.F."/>
            <person name="Hoof J.B."/>
            <person name="Brandl J."/>
            <person name="Salamov A."/>
            <person name="Riley R."/>
            <person name="Gladden J.M."/>
            <person name="Phatale P."/>
            <person name="Nielsen M.T."/>
            <person name="Lyhne E.K."/>
            <person name="Kogle M.E."/>
            <person name="Strasser K."/>
            <person name="McDonnell E."/>
            <person name="Barry K."/>
            <person name="Clum A."/>
            <person name="Chen C."/>
            <person name="Nolan M."/>
            <person name="Sandor L."/>
            <person name="Kuo A."/>
            <person name="Lipzen A."/>
            <person name="Hainaut M."/>
            <person name="Drula E."/>
            <person name="Tsang A."/>
            <person name="Magnuson J.K."/>
            <person name="Henrissat B."/>
            <person name="Wiebenga A."/>
            <person name="Simmons B.A."/>
            <person name="Makela M.R."/>
            <person name="De vries R.P."/>
            <person name="Grigoriev I.V."/>
            <person name="Mortensen U.H."/>
            <person name="Baker S.E."/>
            <person name="Andersen M.R."/>
        </authorList>
    </citation>
    <scope>NUCLEOTIDE SEQUENCE [LARGE SCALE GENOMIC DNA]</scope>
    <source>
        <strain evidence="8 9">ATCC 13157</strain>
    </source>
</reference>
<evidence type="ECO:0000259" key="7">
    <source>
        <dbReference type="PROSITE" id="PS50048"/>
    </source>
</evidence>
<keyword evidence="1" id="KW-0479">Metal-binding</keyword>
<feature type="compositionally biased region" description="Polar residues" evidence="6">
    <location>
        <begin position="739"/>
        <end position="752"/>
    </location>
</feature>
<dbReference type="CDD" id="cd12148">
    <property type="entry name" value="fungal_TF_MHR"/>
    <property type="match status" value="1"/>
</dbReference>
<evidence type="ECO:0000256" key="5">
    <source>
        <dbReference type="ARBA" id="ARBA00023242"/>
    </source>
</evidence>
<proteinExistence type="predicted"/>
<dbReference type="GO" id="GO:0008270">
    <property type="term" value="F:zinc ion binding"/>
    <property type="evidence" value="ECO:0007669"/>
    <property type="project" value="InterPro"/>
</dbReference>
<dbReference type="GO" id="GO:0006351">
    <property type="term" value="P:DNA-templated transcription"/>
    <property type="evidence" value="ECO:0007669"/>
    <property type="project" value="InterPro"/>
</dbReference>
<feature type="domain" description="Zn(2)-C6 fungal-type" evidence="7">
    <location>
        <begin position="21"/>
        <end position="54"/>
    </location>
</feature>
<feature type="compositionally biased region" description="Basic and acidic residues" evidence="6">
    <location>
        <begin position="91"/>
        <end position="117"/>
    </location>
</feature>
<dbReference type="InterPro" id="IPR051127">
    <property type="entry name" value="Fungal_SecMet_Regulators"/>
</dbReference>
<dbReference type="SMART" id="SM00066">
    <property type="entry name" value="GAL4"/>
    <property type="match status" value="1"/>
</dbReference>
<organism evidence="8 9">
    <name type="scientific">Aspergillus phoenicis ATCC 13157</name>
    <dbReference type="NCBI Taxonomy" id="1353007"/>
    <lineage>
        <taxon>Eukaryota</taxon>
        <taxon>Fungi</taxon>
        <taxon>Dikarya</taxon>
        <taxon>Ascomycota</taxon>
        <taxon>Pezizomycotina</taxon>
        <taxon>Eurotiomycetes</taxon>
        <taxon>Eurotiomycetidae</taxon>
        <taxon>Eurotiales</taxon>
        <taxon>Aspergillaceae</taxon>
        <taxon>Aspergillus</taxon>
    </lineage>
</organism>
<keyword evidence="9" id="KW-1185">Reference proteome</keyword>
<dbReference type="SMART" id="SM00906">
    <property type="entry name" value="Fungal_trans"/>
    <property type="match status" value="1"/>
</dbReference>
<dbReference type="Pfam" id="PF00172">
    <property type="entry name" value="Zn_clus"/>
    <property type="match status" value="1"/>
</dbReference>
<gene>
    <name evidence="8" type="ORF">M752DRAFT_250130</name>
</gene>
<evidence type="ECO:0000256" key="6">
    <source>
        <dbReference type="SAM" id="MobiDB-lite"/>
    </source>
</evidence>
<keyword evidence="5" id="KW-0539">Nucleus</keyword>
<dbReference type="AlphaFoldDB" id="A0A370PMJ6"/>
<protein>
    <recommendedName>
        <fullName evidence="7">Zn(2)-C6 fungal-type domain-containing protein</fullName>
    </recommendedName>
</protein>
<feature type="region of interest" description="Disordered" evidence="6">
    <location>
        <begin position="739"/>
        <end position="780"/>
    </location>
</feature>
<evidence type="ECO:0000256" key="4">
    <source>
        <dbReference type="ARBA" id="ARBA00023163"/>
    </source>
</evidence>
<evidence type="ECO:0000256" key="2">
    <source>
        <dbReference type="ARBA" id="ARBA00023015"/>
    </source>
</evidence>
<feature type="compositionally biased region" description="Polar residues" evidence="6">
    <location>
        <begin position="147"/>
        <end position="165"/>
    </location>
</feature>
<feature type="compositionally biased region" description="Polar residues" evidence="6">
    <location>
        <begin position="118"/>
        <end position="136"/>
    </location>
</feature>
<dbReference type="CDD" id="cd00067">
    <property type="entry name" value="GAL4"/>
    <property type="match status" value="1"/>
</dbReference>
<dbReference type="InterPro" id="IPR036864">
    <property type="entry name" value="Zn2-C6_fun-type_DNA-bd_sf"/>
</dbReference>
<feature type="compositionally biased region" description="Basic and acidic residues" evidence="6">
    <location>
        <begin position="172"/>
        <end position="181"/>
    </location>
</feature>
<dbReference type="GO" id="GO:0000435">
    <property type="term" value="P:positive regulation of transcription from RNA polymerase II promoter by galactose"/>
    <property type="evidence" value="ECO:0007669"/>
    <property type="project" value="TreeGrafter"/>
</dbReference>
<dbReference type="InterPro" id="IPR007219">
    <property type="entry name" value="XnlR_reg_dom"/>
</dbReference>
<dbReference type="PROSITE" id="PS50048">
    <property type="entry name" value="ZN2_CY6_FUNGAL_2"/>
    <property type="match status" value="1"/>
</dbReference>
<evidence type="ECO:0000313" key="8">
    <source>
        <dbReference type="EMBL" id="RDK43403.1"/>
    </source>
</evidence>
<keyword evidence="3" id="KW-0238">DNA-binding</keyword>
<name>A0A370PMJ6_ASPPH</name>
<dbReference type="Gene3D" id="4.10.240.10">
    <property type="entry name" value="Zn(2)-C6 fungal-type DNA-binding domain"/>
    <property type="match status" value="1"/>
</dbReference>
<evidence type="ECO:0000256" key="1">
    <source>
        <dbReference type="ARBA" id="ARBA00022723"/>
    </source>
</evidence>